<dbReference type="CDD" id="cd00374">
    <property type="entry name" value="RNase_T2"/>
    <property type="match status" value="1"/>
</dbReference>
<reference evidence="4 5" key="1">
    <citation type="journal article" date="2023" name="BMC Biol.">
        <title>The compact genome of the sponge Oopsacas minuta (Hexactinellida) is lacking key metazoan core genes.</title>
        <authorList>
            <person name="Santini S."/>
            <person name="Schenkelaars Q."/>
            <person name="Jourda C."/>
            <person name="Duchesne M."/>
            <person name="Belahbib H."/>
            <person name="Rocher C."/>
            <person name="Selva M."/>
            <person name="Riesgo A."/>
            <person name="Vervoort M."/>
            <person name="Leys S.P."/>
            <person name="Kodjabachian L."/>
            <person name="Le Bivic A."/>
            <person name="Borchiellini C."/>
            <person name="Claverie J.M."/>
            <person name="Renard E."/>
        </authorList>
    </citation>
    <scope>NUCLEOTIDE SEQUENCE [LARGE SCALE GENOMIC DNA]</scope>
    <source>
        <strain evidence="4">SPO-2</strain>
    </source>
</reference>
<dbReference type="GO" id="GO:0033897">
    <property type="term" value="F:ribonuclease T2 activity"/>
    <property type="evidence" value="ECO:0007669"/>
    <property type="project" value="InterPro"/>
</dbReference>
<organism evidence="4 5">
    <name type="scientific">Oopsacas minuta</name>
    <dbReference type="NCBI Taxonomy" id="111878"/>
    <lineage>
        <taxon>Eukaryota</taxon>
        <taxon>Metazoa</taxon>
        <taxon>Porifera</taxon>
        <taxon>Hexactinellida</taxon>
        <taxon>Hexasterophora</taxon>
        <taxon>Lyssacinosida</taxon>
        <taxon>Leucopsacidae</taxon>
        <taxon>Oopsacas</taxon>
    </lineage>
</organism>
<dbReference type="InterPro" id="IPR033130">
    <property type="entry name" value="RNase_T2_His_AS_2"/>
</dbReference>
<dbReference type="InterPro" id="IPR001568">
    <property type="entry name" value="RNase_T2-like"/>
</dbReference>
<dbReference type="GO" id="GO:0005576">
    <property type="term" value="C:extracellular region"/>
    <property type="evidence" value="ECO:0007669"/>
    <property type="project" value="TreeGrafter"/>
</dbReference>
<dbReference type="PANTHER" id="PTHR11240">
    <property type="entry name" value="RIBONUCLEASE T2"/>
    <property type="match status" value="1"/>
</dbReference>
<comment type="similarity">
    <text evidence="1 2">Belongs to the RNase T2 family.</text>
</comment>
<dbReference type="AlphaFoldDB" id="A0AAV7K1P9"/>
<dbReference type="PROSITE" id="PS00531">
    <property type="entry name" value="RNASE_T2_2"/>
    <property type="match status" value="1"/>
</dbReference>
<dbReference type="Pfam" id="PF00445">
    <property type="entry name" value="Ribonuclease_T2"/>
    <property type="match status" value="1"/>
</dbReference>
<dbReference type="InterPro" id="IPR036430">
    <property type="entry name" value="RNase_T2-like_sf"/>
</dbReference>
<dbReference type="GO" id="GO:0003723">
    <property type="term" value="F:RNA binding"/>
    <property type="evidence" value="ECO:0007669"/>
    <property type="project" value="InterPro"/>
</dbReference>
<proteinExistence type="inferred from homology"/>
<comment type="caution">
    <text evidence="4">The sequence shown here is derived from an EMBL/GenBank/DDBJ whole genome shotgun (WGS) entry which is preliminary data.</text>
</comment>
<protein>
    <submittedName>
        <fullName evidence="4">Ribonuclease Oy-like</fullName>
    </submittedName>
</protein>
<keyword evidence="3" id="KW-0732">Signal</keyword>
<dbReference type="Proteomes" id="UP001165289">
    <property type="component" value="Unassembled WGS sequence"/>
</dbReference>
<dbReference type="SUPFAM" id="SSF55895">
    <property type="entry name" value="Ribonuclease Rh-like"/>
    <property type="match status" value="1"/>
</dbReference>
<feature type="chain" id="PRO_5043586001" evidence="3">
    <location>
        <begin position="23"/>
        <end position="253"/>
    </location>
</feature>
<evidence type="ECO:0000256" key="1">
    <source>
        <dbReference type="ARBA" id="ARBA00007469"/>
    </source>
</evidence>
<evidence type="ECO:0000313" key="5">
    <source>
        <dbReference type="Proteomes" id="UP001165289"/>
    </source>
</evidence>
<dbReference type="Gene3D" id="3.90.730.10">
    <property type="entry name" value="Ribonuclease T2-like"/>
    <property type="match status" value="1"/>
</dbReference>
<dbReference type="InterPro" id="IPR018188">
    <property type="entry name" value="RNase_T2_His_AS_1"/>
</dbReference>
<accession>A0AAV7K1P9</accession>
<evidence type="ECO:0000256" key="2">
    <source>
        <dbReference type="RuleBase" id="RU004328"/>
    </source>
</evidence>
<keyword evidence="5" id="KW-1185">Reference proteome</keyword>
<dbReference type="EMBL" id="JAKMXF010000221">
    <property type="protein sequence ID" value="KAI6654975.1"/>
    <property type="molecule type" value="Genomic_DNA"/>
</dbReference>
<dbReference type="GO" id="GO:0006401">
    <property type="term" value="P:RNA catabolic process"/>
    <property type="evidence" value="ECO:0007669"/>
    <property type="project" value="TreeGrafter"/>
</dbReference>
<evidence type="ECO:0000256" key="3">
    <source>
        <dbReference type="SAM" id="SignalP"/>
    </source>
</evidence>
<name>A0AAV7K1P9_9METZ</name>
<dbReference type="PANTHER" id="PTHR11240:SF22">
    <property type="entry name" value="RIBONUCLEASE T2"/>
    <property type="match status" value="1"/>
</dbReference>
<dbReference type="PROSITE" id="PS00530">
    <property type="entry name" value="RNASE_T2_1"/>
    <property type="match status" value="1"/>
</dbReference>
<sequence length="253" mass="28878">MIGCKYSLLLLLLIQSTHLCTADEVSYDYIVLALTWPPGFCTSIGNECDSSKVRNIWTIHGLWPTLKQQTSNPAFCDGEPFNSNYLSAKLLNQLTASWPNYKQSSTDELFWNYEWSKHGTCAVQGDYDTFPSQSAYFSRTLELYNTYNFSSILTNNDIYPGSTTFLSELKSTFSRFFGLSNTVTFQCSTHNNRHYVTSCHFCLSSNFSVISCPSGKTDSCQYSYPIVYSSRADMVDCYLFLFMFLLLFVIEML</sequence>
<gene>
    <name evidence="4" type="ORF">LOD99_2853</name>
</gene>
<feature type="signal peptide" evidence="3">
    <location>
        <begin position="1"/>
        <end position="22"/>
    </location>
</feature>
<evidence type="ECO:0000313" key="4">
    <source>
        <dbReference type="EMBL" id="KAI6654975.1"/>
    </source>
</evidence>